<organism evidence="8 9">
    <name type="scientific">Pseudomonas indica</name>
    <dbReference type="NCBI Taxonomy" id="137658"/>
    <lineage>
        <taxon>Bacteria</taxon>
        <taxon>Pseudomonadati</taxon>
        <taxon>Pseudomonadota</taxon>
        <taxon>Gammaproteobacteria</taxon>
        <taxon>Pseudomonadales</taxon>
        <taxon>Pseudomonadaceae</taxon>
        <taxon>Pseudomonas</taxon>
    </lineage>
</organism>
<dbReference type="GO" id="GO:0005886">
    <property type="term" value="C:plasma membrane"/>
    <property type="evidence" value="ECO:0007669"/>
    <property type="project" value="UniProtKB-SubCell"/>
</dbReference>
<gene>
    <name evidence="8" type="ORF">SAMN05216186_105175</name>
</gene>
<dbReference type="OrthoDB" id="9807748at2"/>
<dbReference type="AlphaFoldDB" id="A0A1G9ADB7"/>
<dbReference type="PANTHER" id="PTHR30065">
    <property type="entry name" value="FLAGELLAR BIOSYNTHETIC PROTEIN FLIR"/>
    <property type="match status" value="1"/>
</dbReference>
<sequence>MLPVIDQLVDTILALTLGMARLYPCLFLVPIFAFKEMKGMLRHAIVLALALVPMPGIRATLAGTEHTWLWLGGLFFKEIVLGILLGLLLSMPFWLFSSVGALFDNQRGALTGGQLNPALGQDVTPLGHLMQEVLILLLVIGLGYAAITQVIWDSYLVWPPTEWLPQPTADGFDVYLGLLADAFSHMVLYAAPLVGLLLMLDFSVAILSLYSPHLQVSSLSMPAKCLVGMAFVLIYMPMIEYLANERLLDLRDLSHLLPLMLSQP</sequence>
<protein>
    <submittedName>
        <fullName evidence="8">Type III secretion protein T</fullName>
    </submittedName>
</protein>
<dbReference type="Pfam" id="PF01311">
    <property type="entry name" value="Bac_export_1"/>
    <property type="match status" value="1"/>
</dbReference>
<keyword evidence="3 7" id="KW-1003">Cell membrane</keyword>
<evidence type="ECO:0000256" key="2">
    <source>
        <dbReference type="ARBA" id="ARBA00009772"/>
    </source>
</evidence>
<dbReference type="PANTHER" id="PTHR30065:SF1">
    <property type="entry name" value="SURFACE PRESENTATION OF ANTIGENS PROTEIN SPAR"/>
    <property type="match status" value="1"/>
</dbReference>
<feature type="transmembrane region" description="Helical" evidence="7">
    <location>
        <begin position="133"/>
        <end position="152"/>
    </location>
</feature>
<comment type="similarity">
    <text evidence="2 7">Belongs to the FliR/MopE/SpaR family.</text>
</comment>
<comment type="subcellular location">
    <subcellularLocation>
        <location evidence="1 7">Cell membrane</location>
        <topology evidence="1 7">Multi-pass membrane protein</topology>
    </subcellularLocation>
</comment>
<feature type="transmembrane region" description="Helical" evidence="7">
    <location>
        <begin position="12"/>
        <end position="34"/>
    </location>
</feature>
<name>A0A1G9ADB7_9PSED</name>
<keyword evidence="4 7" id="KW-0812">Transmembrane</keyword>
<feature type="transmembrane region" description="Helical" evidence="7">
    <location>
        <begin position="186"/>
        <end position="210"/>
    </location>
</feature>
<feature type="transmembrane region" description="Helical" evidence="7">
    <location>
        <begin position="41"/>
        <end position="59"/>
    </location>
</feature>
<dbReference type="NCBIfam" id="TIGR01401">
    <property type="entry name" value="fliR_like_III"/>
    <property type="match status" value="1"/>
</dbReference>
<accession>A0A1G9ADB7</accession>
<feature type="transmembrane region" description="Helical" evidence="7">
    <location>
        <begin position="79"/>
        <end position="103"/>
    </location>
</feature>
<dbReference type="EMBL" id="FNFD01000005">
    <property type="protein sequence ID" value="SDK25261.1"/>
    <property type="molecule type" value="Genomic_DNA"/>
</dbReference>
<dbReference type="PRINTS" id="PR00953">
    <property type="entry name" value="TYPE3IMRPROT"/>
</dbReference>
<keyword evidence="5 7" id="KW-1133">Transmembrane helix</keyword>
<dbReference type="InterPro" id="IPR006304">
    <property type="entry name" value="T3SS_SpaR/YscT"/>
</dbReference>
<evidence type="ECO:0000256" key="6">
    <source>
        <dbReference type="ARBA" id="ARBA00023136"/>
    </source>
</evidence>
<evidence type="ECO:0000256" key="4">
    <source>
        <dbReference type="ARBA" id="ARBA00022692"/>
    </source>
</evidence>
<evidence type="ECO:0000256" key="1">
    <source>
        <dbReference type="ARBA" id="ARBA00004651"/>
    </source>
</evidence>
<dbReference type="RefSeq" id="WP_084335216.1">
    <property type="nucleotide sequence ID" value="NZ_FNFD01000005.1"/>
</dbReference>
<dbReference type="GO" id="GO:0006605">
    <property type="term" value="P:protein targeting"/>
    <property type="evidence" value="ECO:0007669"/>
    <property type="project" value="UniProtKB-UniRule"/>
</dbReference>
<evidence type="ECO:0000313" key="9">
    <source>
        <dbReference type="Proteomes" id="UP000198706"/>
    </source>
</evidence>
<keyword evidence="9" id="KW-1185">Reference proteome</keyword>
<evidence type="ECO:0000256" key="5">
    <source>
        <dbReference type="ARBA" id="ARBA00022989"/>
    </source>
</evidence>
<evidence type="ECO:0000256" key="3">
    <source>
        <dbReference type="ARBA" id="ARBA00022475"/>
    </source>
</evidence>
<dbReference type="Proteomes" id="UP000198706">
    <property type="component" value="Unassembled WGS sequence"/>
</dbReference>
<evidence type="ECO:0000313" key="8">
    <source>
        <dbReference type="EMBL" id="SDK25261.1"/>
    </source>
</evidence>
<evidence type="ECO:0000256" key="7">
    <source>
        <dbReference type="RuleBase" id="RU362072"/>
    </source>
</evidence>
<proteinExistence type="inferred from homology"/>
<keyword evidence="6 7" id="KW-0472">Membrane</keyword>
<feature type="transmembrane region" description="Helical" evidence="7">
    <location>
        <begin position="222"/>
        <end position="243"/>
    </location>
</feature>
<dbReference type="InterPro" id="IPR002010">
    <property type="entry name" value="T3SS_IM_R"/>
</dbReference>
<dbReference type="STRING" id="137658.SAMN05216186_105175"/>
<reference evidence="8 9" key="1">
    <citation type="submission" date="2016-10" db="EMBL/GenBank/DDBJ databases">
        <authorList>
            <person name="de Groot N.N."/>
        </authorList>
    </citation>
    <scope>NUCLEOTIDE SEQUENCE [LARGE SCALE GENOMIC DNA]</scope>
    <source>
        <strain evidence="8 9">JCM 21544</strain>
    </source>
</reference>